<dbReference type="PROSITE" id="PS51192">
    <property type="entry name" value="HELICASE_ATP_BIND_1"/>
    <property type="match status" value="1"/>
</dbReference>
<evidence type="ECO:0000259" key="21">
    <source>
        <dbReference type="PROSITE" id="PS51194"/>
    </source>
</evidence>
<dbReference type="Proteomes" id="UP000524451">
    <property type="component" value="Unassembled WGS sequence"/>
</dbReference>
<dbReference type="Pfam" id="PF00271">
    <property type="entry name" value="Helicase_C"/>
    <property type="match status" value="1"/>
</dbReference>
<evidence type="ECO:0000256" key="5">
    <source>
        <dbReference type="ARBA" id="ARBA00022618"/>
    </source>
</evidence>
<evidence type="ECO:0000256" key="7">
    <source>
        <dbReference type="ARBA" id="ARBA00022776"/>
    </source>
</evidence>
<evidence type="ECO:0000256" key="16">
    <source>
        <dbReference type="ARBA" id="ARBA00053349"/>
    </source>
</evidence>
<evidence type="ECO:0000256" key="11">
    <source>
        <dbReference type="ARBA" id="ARBA00023015"/>
    </source>
</evidence>
<dbReference type="CDD" id="cd18009">
    <property type="entry name" value="DEXHc_HELLS_SMARCA6"/>
    <property type="match status" value="1"/>
</dbReference>
<keyword evidence="7" id="KW-0498">Mitosis</keyword>
<dbReference type="GO" id="GO:0044027">
    <property type="term" value="P:negative regulation of gene expression via chromosomal CpG island methylation"/>
    <property type="evidence" value="ECO:0007669"/>
    <property type="project" value="TreeGrafter"/>
</dbReference>
<dbReference type="Gene3D" id="3.40.50.10810">
    <property type="entry name" value="Tandem AAA-ATPase domain"/>
    <property type="match status" value="1"/>
</dbReference>
<keyword evidence="23" id="KW-1185">Reference proteome</keyword>
<evidence type="ECO:0000256" key="13">
    <source>
        <dbReference type="ARBA" id="ARBA00023163"/>
    </source>
</evidence>
<dbReference type="EMBL" id="VZUI01056197">
    <property type="protein sequence ID" value="NXV05596.1"/>
    <property type="molecule type" value="Genomic_DNA"/>
</dbReference>
<dbReference type="GO" id="GO:0005524">
    <property type="term" value="F:ATP binding"/>
    <property type="evidence" value="ECO:0007669"/>
    <property type="project" value="UniProtKB-KW"/>
</dbReference>
<dbReference type="GO" id="GO:0046651">
    <property type="term" value="P:lymphocyte proliferation"/>
    <property type="evidence" value="ECO:0007669"/>
    <property type="project" value="TreeGrafter"/>
</dbReference>
<dbReference type="Pfam" id="PF00176">
    <property type="entry name" value="SNF2-rel_dom"/>
    <property type="match status" value="1"/>
</dbReference>
<feature type="coiled-coil region" evidence="18">
    <location>
        <begin position="27"/>
        <end position="54"/>
    </location>
</feature>
<evidence type="ECO:0000256" key="4">
    <source>
        <dbReference type="ARBA" id="ARBA00022553"/>
    </source>
</evidence>
<evidence type="ECO:0000256" key="19">
    <source>
        <dbReference type="SAM" id="MobiDB-lite"/>
    </source>
</evidence>
<feature type="non-terminal residue" evidence="22">
    <location>
        <position position="1"/>
    </location>
</feature>
<evidence type="ECO:0000256" key="14">
    <source>
        <dbReference type="ARBA" id="ARBA00023242"/>
    </source>
</evidence>
<dbReference type="CDD" id="cd18793">
    <property type="entry name" value="SF2_C_SNF"/>
    <property type="match status" value="1"/>
</dbReference>
<dbReference type="GO" id="GO:0016787">
    <property type="term" value="F:hydrolase activity"/>
    <property type="evidence" value="ECO:0007669"/>
    <property type="project" value="UniProtKB-KW"/>
</dbReference>
<keyword evidence="9 22" id="KW-0347">Helicase</keyword>
<comment type="caution">
    <text evidence="22">The sequence shown here is derived from an EMBL/GenBank/DDBJ whole genome shotgun (WGS) entry which is preliminary data.</text>
</comment>
<dbReference type="FunFam" id="3.40.50.300:FF:000577">
    <property type="entry name" value="lymphoid-specific helicase isoform X1"/>
    <property type="match status" value="1"/>
</dbReference>
<protein>
    <recommendedName>
        <fullName evidence="17">Proliferation-associated SNF2-like protein</fullName>
    </recommendedName>
</protein>
<dbReference type="GO" id="GO:0003682">
    <property type="term" value="F:chromatin binding"/>
    <property type="evidence" value="ECO:0007669"/>
    <property type="project" value="TreeGrafter"/>
</dbReference>
<keyword evidence="10" id="KW-0067">ATP-binding</keyword>
<dbReference type="Gene3D" id="3.40.50.300">
    <property type="entry name" value="P-loop containing nucleotide triphosphate hydrolases"/>
    <property type="match status" value="1"/>
</dbReference>
<keyword evidence="4" id="KW-0597">Phosphoprotein</keyword>
<evidence type="ECO:0000256" key="12">
    <source>
        <dbReference type="ARBA" id="ARBA00023054"/>
    </source>
</evidence>
<keyword evidence="13" id="KW-0804">Transcription</keyword>
<evidence type="ECO:0000256" key="8">
    <source>
        <dbReference type="ARBA" id="ARBA00022801"/>
    </source>
</evidence>
<keyword evidence="5" id="KW-0132">Cell division</keyword>
<dbReference type="PROSITE" id="PS51194">
    <property type="entry name" value="HELICASE_CTER"/>
    <property type="match status" value="1"/>
</dbReference>
<dbReference type="FunFam" id="3.40.50.10810:FF:000015">
    <property type="entry name" value="lymphoid-specific helicase isoform X1"/>
    <property type="match status" value="1"/>
</dbReference>
<dbReference type="GO" id="GO:0004386">
    <property type="term" value="F:helicase activity"/>
    <property type="evidence" value="ECO:0007669"/>
    <property type="project" value="UniProtKB-KW"/>
</dbReference>
<comment type="subcellular location">
    <subcellularLocation>
        <location evidence="1">Nucleus</location>
    </subcellularLocation>
</comment>
<dbReference type="GO" id="GO:0006346">
    <property type="term" value="P:DNA methylation-dependent constitutive heterochromatin formation"/>
    <property type="evidence" value="ECO:0007669"/>
    <property type="project" value="TreeGrafter"/>
</dbReference>
<comment type="function">
    <text evidence="16">Plays an essential role in normal development and survival. Involved in regulation of the expansion or survival of lymphoid cells. Required for de novo or maintenance DNA methylation. May control silencing of the imprinted CDKN1C gene through DNA methylation. May play a role in formation and organization of heterochromatin, implying a functional role in the regulation of transcription and mitosis.</text>
</comment>
<dbReference type="InterPro" id="IPR038718">
    <property type="entry name" value="SNF2-like_sf"/>
</dbReference>
<keyword evidence="3" id="KW-0217">Developmental protein</keyword>
<dbReference type="SMART" id="SM00490">
    <property type="entry name" value="HELICc"/>
    <property type="match status" value="1"/>
</dbReference>
<dbReference type="AlphaFoldDB" id="A0A7L3QQ54"/>
<dbReference type="InterPro" id="IPR049730">
    <property type="entry name" value="SNF2/RAD54-like_C"/>
</dbReference>
<evidence type="ECO:0000256" key="15">
    <source>
        <dbReference type="ARBA" id="ARBA00023306"/>
    </source>
</evidence>
<keyword evidence="6" id="KW-0547">Nucleotide-binding</keyword>
<evidence type="ECO:0000313" key="22">
    <source>
        <dbReference type="EMBL" id="NXV05596.1"/>
    </source>
</evidence>
<dbReference type="InterPro" id="IPR001650">
    <property type="entry name" value="Helicase_C-like"/>
</dbReference>
<feature type="domain" description="Helicase ATP-binding" evidence="20">
    <location>
        <begin position="230"/>
        <end position="398"/>
    </location>
</feature>
<evidence type="ECO:0000256" key="3">
    <source>
        <dbReference type="ARBA" id="ARBA00022473"/>
    </source>
</evidence>
<evidence type="ECO:0000256" key="17">
    <source>
        <dbReference type="ARBA" id="ARBA00081399"/>
    </source>
</evidence>
<name>A0A7L3QQ54_9SYLV</name>
<keyword evidence="14" id="KW-0539">Nucleus</keyword>
<feature type="non-terminal residue" evidence="22">
    <location>
        <position position="825"/>
    </location>
</feature>
<dbReference type="GO" id="GO:0005634">
    <property type="term" value="C:nucleus"/>
    <property type="evidence" value="ECO:0007669"/>
    <property type="project" value="UniProtKB-SubCell"/>
</dbReference>
<evidence type="ECO:0000256" key="1">
    <source>
        <dbReference type="ARBA" id="ARBA00004123"/>
    </source>
</evidence>
<reference evidence="22 23" key="1">
    <citation type="submission" date="2019-09" db="EMBL/GenBank/DDBJ databases">
        <title>Bird 10,000 Genomes (B10K) Project - Family phase.</title>
        <authorList>
            <person name="Zhang G."/>
        </authorList>
    </citation>
    <scope>NUCLEOTIDE SEQUENCE [LARGE SCALE GENOMIC DNA]</scope>
    <source>
        <strain evidence="22">OUT-0056</strain>
        <tissue evidence="22">Blood</tissue>
    </source>
</reference>
<accession>A0A7L3QQ54</accession>
<dbReference type="GO" id="GO:0005721">
    <property type="term" value="C:pericentric heterochromatin"/>
    <property type="evidence" value="ECO:0007669"/>
    <property type="project" value="TreeGrafter"/>
</dbReference>
<dbReference type="InterPro" id="IPR044753">
    <property type="entry name" value="HELLS_N"/>
</dbReference>
<feature type="compositionally biased region" description="Basic and acidic residues" evidence="19">
    <location>
        <begin position="113"/>
        <end position="130"/>
    </location>
</feature>
<evidence type="ECO:0000256" key="18">
    <source>
        <dbReference type="SAM" id="Coils"/>
    </source>
</evidence>
<sequence length="825" mass="95666">RALVAEPLGAEMGEQAEAAVITPAMLKEEEQLEAAGLEQERQMLEKARTSWDRESSEMRYKRLQHLLEKSNIYSKFLLTKMEQQQLEEQRRKEKLEKKREMMLKSAKGQNPVDYKEEKSGPKKKRGREDGTYNISEIMSKEEILSVAKKSKVENQDESSPDNLHPEDLQKNGDSNSVIKDRLCQAVRHSAKQFLDPVRKFNGQPVPFQQPKLFTGGVMRWYQVEGMEWLRMLWENGINGILADEMGLGKTIQCIATIALMVERGVPGPFLVCGPLSTLPNWMSEFKRFTPEIPLMLYHGAQQERRKLIRKIHGRQGSLQIHPVVITSFEIAMRDRSALQSCYWKYLIVDEGHRIKNMNCRLIRELKRFNTDNKLLLTGTPLQNNLAELWSLLNFLLPDVFDDLKSFESWFDITSITETAEDIIAKEREQNILHMLHQILTPFLLRRLKSDVALEVPPKREVVVYAPLAKKQETFYTAIVNRTIRKLLGNYEEEVVEVSSAGRPKRRSRKVIDYCEEHYDSSDDLEKLMSKMQEEVEQERPVVKVSIPMDSEVNLKLQNIMMLLRKCCNHPYLIEYPLDPATQQFKVDEDLVKNSGKFLLLDRMLPELKKRGHKVLLFSQMTMMLDILMDYCYLRGFKFSRLDGSMSYSEREENMRQFNTDPEVFLFLVSTRAGGLGINLTTADTVIIYDSDWNPQSDLQAQDRCHRIGQTKPVVVYRLVTANTIDQKIVERAAAKRKLEKLIIHKNQFKGGKSGLAQSKSCLDPQELVELLKSRDYEREVKGSKEKVISDKDLELLLDRSDLIDRMKTTEKMKKEKMGVFKVLEE</sequence>
<keyword evidence="15" id="KW-0131">Cell cycle</keyword>
<dbReference type="PANTHER" id="PTHR47161:SF1">
    <property type="entry name" value="LYMPHOID-SPECIFIC HELICASE"/>
    <property type="match status" value="1"/>
</dbReference>
<feature type="region of interest" description="Disordered" evidence="19">
    <location>
        <begin position="102"/>
        <end position="130"/>
    </location>
</feature>
<evidence type="ECO:0000256" key="2">
    <source>
        <dbReference type="ARBA" id="ARBA00007025"/>
    </source>
</evidence>
<dbReference type="InterPro" id="IPR027417">
    <property type="entry name" value="P-loop_NTPase"/>
</dbReference>
<dbReference type="GO" id="GO:0031508">
    <property type="term" value="P:pericentric heterochromatin formation"/>
    <property type="evidence" value="ECO:0007669"/>
    <property type="project" value="TreeGrafter"/>
</dbReference>
<evidence type="ECO:0000256" key="10">
    <source>
        <dbReference type="ARBA" id="ARBA00022840"/>
    </source>
</evidence>
<dbReference type="PANTHER" id="PTHR47161">
    <property type="entry name" value="LYMPHOID-SPECIFIC HELICASE"/>
    <property type="match status" value="1"/>
</dbReference>
<organism evidence="22 23">
    <name type="scientific">Cettia cetti</name>
    <dbReference type="NCBI Taxonomy" id="68486"/>
    <lineage>
        <taxon>Eukaryota</taxon>
        <taxon>Metazoa</taxon>
        <taxon>Chordata</taxon>
        <taxon>Craniata</taxon>
        <taxon>Vertebrata</taxon>
        <taxon>Euteleostomi</taxon>
        <taxon>Archelosauria</taxon>
        <taxon>Archosauria</taxon>
        <taxon>Dinosauria</taxon>
        <taxon>Saurischia</taxon>
        <taxon>Theropoda</taxon>
        <taxon>Coelurosauria</taxon>
        <taxon>Aves</taxon>
        <taxon>Neognathae</taxon>
        <taxon>Neoaves</taxon>
        <taxon>Telluraves</taxon>
        <taxon>Australaves</taxon>
        <taxon>Passeriformes</taxon>
        <taxon>Sylvioidea</taxon>
        <taxon>Sylviidae</taxon>
        <taxon>Acrocephalinae</taxon>
        <taxon>Cettia</taxon>
    </lineage>
</organism>
<proteinExistence type="inferred from homology"/>
<keyword evidence="12 18" id="KW-0175">Coiled coil</keyword>
<dbReference type="GO" id="GO:0051301">
    <property type="term" value="P:cell division"/>
    <property type="evidence" value="ECO:0007669"/>
    <property type="project" value="UniProtKB-KW"/>
</dbReference>
<dbReference type="InterPro" id="IPR000330">
    <property type="entry name" value="SNF2_N"/>
</dbReference>
<dbReference type="SUPFAM" id="SSF52540">
    <property type="entry name" value="P-loop containing nucleoside triphosphate hydrolases"/>
    <property type="match status" value="2"/>
</dbReference>
<feature type="domain" description="Helicase C-terminal" evidence="21">
    <location>
        <begin position="599"/>
        <end position="749"/>
    </location>
</feature>
<feature type="region of interest" description="Disordered" evidence="19">
    <location>
        <begin position="148"/>
        <end position="175"/>
    </location>
</feature>
<dbReference type="InterPro" id="IPR014001">
    <property type="entry name" value="Helicase_ATP-bd"/>
</dbReference>
<dbReference type="SMART" id="SM00487">
    <property type="entry name" value="DEXDc"/>
    <property type="match status" value="1"/>
</dbReference>
<evidence type="ECO:0000256" key="6">
    <source>
        <dbReference type="ARBA" id="ARBA00022741"/>
    </source>
</evidence>
<keyword evidence="8" id="KW-0378">Hydrolase</keyword>
<gene>
    <name evidence="22" type="primary">Hells</name>
    <name evidence="22" type="ORF">CETCET_R09267</name>
</gene>
<evidence type="ECO:0000259" key="20">
    <source>
        <dbReference type="PROSITE" id="PS51192"/>
    </source>
</evidence>
<comment type="similarity">
    <text evidence="2">Belongs to the SNF2/RAD54 helicase family.</text>
</comment>
<evidence type="ECO:0000256" key="9">
    <source>
        <dbReference type="ARBA" id="ARBA00022806"/>
    </source>
</evidence>
<evidence type="ECO:0000313" key="23">
    <source>
        <dbReference type="Proteomes" id="UP000524451"/>
    </source>
</evidence>
<keyword evidence="11" id="KW-0805">Transcription regulation</keyword>